<reference evidence="2 3" key="1">
    <citation type="submission" date="2023-04" db="EMBL/GenBank/DDBJ databases">
        <title>Genome of Basidiobolus ranarum AG-B5.</title>
        <authorList>
            <person name="Stajich J.E."/>
            <person name="Carter-House D."/>
            <person name="Gryganskyi A."/>
        </authorList>
    </citation>
    <scope>NUCLEOTIDE SEQUENCE [LARGE SCALE GENOMIC DNA]</scope>
    <source>
        <strain evidence="2 3">AG-B5</strain>
    </source>
</reference>
<protein>
    <submittedName>
        <fullName evidence="2">Uncharacterized protein</fullName>
    </submittedName>
</protein>
<accession>A0ABR2WCY6</accession>
<feature type="region of interest" description="Disordered" evidence="1">
    <location>
        <begin position="1"/>
        <end position="53"/>
    </location>
</feature>
<gene>
    <name evidence="2" type="ORF">K7432_017759</name>
</gene>
<feature type="compositionally biased region" description="Basic and acidic residues" evidence="1">
    <location>
        <begin position="36"/>
        <end position="53"/>
    </location>
</feature>
<keyword evidence="3" id="KW-1185">Reference proteome</keyword>
<dbReference type="Proteomes" id="UP001479436">
    <property type="component" value="Unassembled WGS sequence"/>
</dbReference>
<sequence>MDDFSWGSTRPTAHVEKTEVASDDTDAVRISMPDPAHLHSSQDADQSKTVYEK</sequence>
<proteinExistence type="predicted"/>
<feature type="compositionally biased region" description="Polar residues" evidence="1">
    <location>
        <begin position="1"/>
        <end position="11"/>
    </location>
</feature>
<evidence type="ECO:0000313" key="3">
    <source>
        <dbReference type="Proteomes" id="UP001479436"/>
    </source>
</evidence>
<evidence type="ECO:0000313" key="2">
    <source>
        <dbReference type="EMBL" id="KAK9759366.1"/>
    </source>
</evidence>
<comment type="caution">
    <text evidence="2">The sequence shown here is derived from an EMBL/GenBank/DDBJ whole genome shotgun (WGS) entry which is preliminary data.</text>
</comment>
<evidence type="ECO:0000256" key="1">
    <source>
        <dbReference type="SAM" id="MobiDB-lite"/>
    </source>
</evidence>
<dbReference type="EMBL" id="JASJQH010004319">
    <property type="protein sequence ID" value="KAK9759366.1"/>
    <property type="molecule type" value="Genomic_DNA"/>
</dbReference>
<organism evidence="2 3">
    <name type="scientific">Basidiobolus ranarum</name>
    <dbReference type="NCBI Taxonomy" id="34480"/>
    <lineage>
        <taxon>Eukaryota</taxon>
        <taxon>Fungi</taxon>
        <taxon>Fungi incertae sedis</taxon>
        <taxon>Zoopagomycota</taxon>
        <taxon>Entomophthoromycotina</taxon>
        <taxon>Basidiobolomycetes</taxon>
        <taxon>Basidiobolales</taxon>
        <taxon>Basidiobolaceae</taxon>
        <taxon>Basidiobolus</taxon>
    </lineage>
</organism>
<name>A0ABR2WCY6_9FUNG</name>